<proteinExistence type="predicted"/>
<organism evidence="3 4">
    <name type="scientific">Streptosporangium saharense</name>
    <dbReference type="NCBI Taxonomy" id="1706840"/>
    <lineage>
        <taxon>Bacteria</taxon>
        <taxon>Bacillati</taxon>
        <taxon>Actinomycetota</taxon>
        <taxon>Actinomycetes</taxon>
        <taxon>Streptosporangiales</taxon>
        <taxon>Streptosporangiaceae</taxon>
        <taxon>Streptosporangium</taxon>
    </lineage>
</organism>
<feature type="region of interest" description="Disordered" evidence="1">
    <location>
        <begin position="183"/>
        <end position="205"/>
    </location>
</feature>
<dbReference type="EMBL" id="JACHJP010000002">
    <property type="protein sequence ID" value="MBB4916166.1"/>
    <property type="molecule type" value="Genomic_DNA"/>
</dbReference>
<dbReference type="RefSeq" id="WP_184715091.1">
    <property type="nucleotide sequence ID" value="NZ_JACHJP010000002.1"/>
</dbReference>
<dbReference type="InterPro" id="IPR029039">
    <property type="entry name" value="Flavoprotein-like_sf"/>
</dbReference>
<evidence type="ECO:0000256" key="1">
    <source>
        <dbReference type="SAM" id="MobiDB-lite"/>
    </source>
</evidence>
<feature type="domain" description="NADPH-dependent FMN reductase-like" evidence="2">
    <location>
        <begin position="5"/>
        <end position="144"/>
    </location>
</feature>
<dbReference type="GO" id="GO:0010181">
    <property type="term" value="F:FMN binding"/>
    <property type="evidence" value="ECO:0007669"/>
    <property type="project" value="TreeGrafter"/>
</dbReference>
<accession>A0A7W7QNA2</accession>
<dbReference type="Gene3D" id="3.40.50.360">
    <property type="match status" value="1"/>
</dbReference>
<dbReference type="GO" id="GO:0005829">
    <property type="term" value="C:cytosol"/>
    <property type="evidence" value="ECO:0007669"/>
    <property type="project" value="TreeGrafter"/>
</dbReference>
<dbReference type="InterPro" id="IPR050712">
    <property type="entry name" value="NAD(P)H-dep_reductase"/>
</dbReference>
<dbReference type="EC" id="1.5.1.38" evidence="3"/>
<sequence>MQPFVVGLGGTTRASSTSETALRLALDAAAAAGARTELFGADYLSGLPMYDPDRPPGGSGRRLVEALRAADGVIVCSPGYHGSVSGLVKNALDYAEDLRDDTRPYLTGRAVGCVTTAYGWQAAVTTLQALRTIVHALRGWPTPLGAALNVAEGRDGRGWHPGERVLDQLRTVGLEVCGRGVVPPPRGVRAHQNGSSDPATVVGTR</sequence>
<keyword evidence="4" id="KW-1185">Reference proteome</keyword>
<reference evidence="3 4" key="1">
    <citation type="submission" date="2020-08" db="EMBL/GenBank/DDBJ databases">
        <title>Genomic Encyclopedia of Type Strains, Phase III (KMG-III): the genomes of soil and plant-associated and newly described type strains.</title>
        <authorList>
            <person name="Whitman W."/>
        </authorList>
    </citation>
    <scope>NUCLEOTIDE SEQUENCE [LARGE SCALE GENOMIC DNA]</scope>
    <source>
        <strain evidence="3 4">CECT 8840</strain>
    </source>
</reference>
<gene>
    <name evidence="3" type="ORF">FHS44_003251</name>
</gene>
<evidence type="ECO:0000259" key="2">
    <source>
        <dbReference type="Pfam" id="PF03358"/>
    </source>
</evidence>
<dbReference type="Pfam" id="PF03358">
    <property type="entry name" value="FMN_red"/>
    <property type="match status" value="1"/>
</dbReference>
<dbReference type="GO" id="GO:0052873">
    <property type="term" value="F:FMN reductase (NADPH) activity"/>
    <property type="evidence" value="ECO:0007669"/>
    <property type="project" value="UniProtKB-EC"/>
</dbReference>
<keyword evidence="3" id="KW-0560">Oxidoreductase</keyword>
<dbReference type="Proteomes" id="UP000552644">
    <property type="component" value="Unassembled WGS sequence"/>
</dbReference>
<dbReference type="PANTHER" id="PTHR30543">
    <property type="entry name" value="CHROMATE REDUCTASE"/>
    <property type="match status" value="1"/>
</dbReference>
<comment type="caution">
    <text evidence="3">The sequence shown here is derived from an EMBL/GenBank/DDBJ whole genome shotgun (WGS) entry which is preliminary data.</text>
</comment>
<dbReference type="InterPro" id="IPR005025">
    <property type="entry name" value="FMN_Rdtase-like_dom"/>
</dbReference>
<evidence type="ECO:0000313" key="3">
    <source>
        <dbReference type="EMBL" id="MBB4916166.1"/>
    </source>
</evidence>
<dbReference type="PANTHER" id="PTHR30543:SF21">
    <property type="entry name" value="NAD(P)H-DEPENDENT FMN REDUCTASE LOT6"/>
    <property type="match status" value="1"/>
</dbReference>
<protein>
    <submittedName>
        <fullName evidence="3">FMN reductase</fullName>
        <ecNumber evidence="3">1.5.1.38</ecNumber>
    </submittedName>
</protein>
<evidence type="ECO:0000313" key="4">
    <source>
        <dbReference type="Proteomes" id="UP000552644"/>
    </source>
</evidence>
<dbReference type="SUPFAM" id="SSF52218">
    <property type="entry name" value="Flavoproteins"/>
    <property type="match status" value="1"/>
</dbReference>
<dbReference type="AlphaFoldDB" id="A0A7W7QNA2"/>
<name>A0A7W7QNA2_9ACTN</name>